<accession>A0ACB8RJ43</accession>
<keyword evidence="2" id="KW-1185">Reference proteome</keyword>
<evidence type="ECO:0000313" key="1">
    <source>
        <dbReference type="EMBL" id="KAI0044143.1"/>
    </source>
</evidence>
<reference evidence="1" key="1">
    <citation type="submission" date="2021-02" db="EMBL/GenBank/DDBJ databases">
        <authorList>
            <consortium name="DOE Joint Genome Institute"/>
            <person name="Ahrendt S."/>
            <person name="Looney B.P."/>
            <person name="Miyauchi S."/>
            <person name="Morin E."/>
            <person name="Drula E."/>
            <person name="Courty P.E."/>
            <person name="Chicoki N."/>
            <person name="Fauchery L."/>
            <person name="Kohler A."/>
            <person name="Kuo A."/>
            <person name="Labutti K."/>
            <person name="Pangilinan J."/>
            <person name="Lipzen A."/>
            <person name="Riley R."/>
            <person name="Andreopoulos W."/>
            <person name="He G."/>
            <person name="Johnson J."/>
            <person name="Barry K.W."/>
            <person name="Grigoriev I.V."/>
            <person name="Nagy L."/>
            <person name="Hibbett D."/>
            <person name="Henrissat B."/>
            <person name="Matheny P.B."/>
            <person name="Labbe J."/>
            <person name="Martin F."/>
        </authorList>
    </citation>
    <scope>NUCLEOTIDE SEQUENCE</scope>
    <source>
        <strain evidence="1">FP105234-sp</strain>
    </source>
</reference>
<gene>
    <name evidence="1" type="ORF">FA95DRAFT_303197</name>
</gene>
<dbReference type="EMBL" id="MU275993">
    <property type="protein sequence ID" value="KAI0044143.1"/>
    <property type="molecule type" value="Genomic_DNA"/>
</dbReference>
<evidence type="ECO:0000313" key="2">
    <source>
        <dbReference type="Proteomes" id="UP000814033"/>
    </source>
</evidence>
<comment type="caution">
    <text evidence="1">The sequence shown here is derived from an EMBL/GenBank/DDBJ whole genome shotgun (WGS) entry which is preliminary data.</text>
</comment>
<sequence length="239" mass="27086">MAALSFHLSFSPHLPLIYRFLRSLIAPFNGPFHTLFISFQLPLAMRARVSPPYPSIDWVLAASENPDTVRPLPPRYRVPQDNQTTTTQMAEQQDCLRRVQSEDHMKTVDYRYARRPIVPRLPAGRPPVRSSAFELPPPAIAASTDSRNSKCQQSAETPPHIPKIVIEDWDDMQTMPDALTADSSTMATSREANGRGARRRMKVLSKKIFALFAGMRGVTMRRVKTVEQLENDLKFDLLN</sequence>
<dbReference type="Proteomes" id="UP000814033">
    <property type="component" value="Unassembled WGS sequence"/>
</dbReference>
<name>A0ACB8RJ43_9AGAM</name>
<protein>
    <submittedName>
        <fullName evidence="1">Uncharacterized protein</fullName>
    </submittedName>
</protein>
<reference evidence="1" key="2">
    <citation type="journal article" date="2022" name="New Phytol.">
        <title>Evolutionary transition to the ectomycorrhizal habit in the genomes of a hyperdiverse lineage of mushroom-forming fungi.</title>
        <authorList>
            <person name="Looney B."/>
            <person name="Miyauchi S."/>
            <person name="Morin E."/>
            <person name="Drula E."/>
            <person name="Courty P.E."/>
            <person name="Kohler A."/>
            <person name="Kuo A."/>
            <person name="LaButti K."/>
            <person name="Pangilinan J."/>
            <person name="Lipzen A."/>
            <person name="Riley R."/>
            <person name="Andreopoulos W."/>
            <person name="He G."/>
            <person name="Johnson J."/>
            <person name="Nolan M."/>
            <person name="Tritt A."/>
            <person name="Barry K.W."/>
            <person name="Grigoriev I.V."/>
            <person name="Nagy L.G."/>
            <person name="Hibbett D."/>
            <person name="Henrissat B."/>
            <person name="Matheny P.B."/>
            <person name="Labbe J."/>
            <person name="Martin F.M."/>
        </authorList>
    </citation>
    <scope>NUCLEOTIDE SEQUENCE</scope>
    <source>
        <strain evidence="1">FP105234-sp</strain>
    </source>
</reference>
<organism evidence="1 2">
    <name type="scientific">Auriscalpium vulgare</name>
    <dbReference type="NCBI Taxonomy" id="40419"/>
    <lineage>
        <taxon>Eukaryota</taxon>
        <taxon>Fungi</taxon>
        <taxon>Dikarya</taxon>
        <taxon>Basidiomycota</taxon>
        <taxon>Agaricomycotina</taxon>
        <taxon>Agaricomycetes</taxon>
        <taxon>Russulales</taxon>
        <taxon>Auriscalpiaceae</taxon>
        <taxon>Auriscalpium</taxon>
    </lineage>
</organism>
<proteinExistence type="predicted"/>